<evidence type="ECO:0000313" key="2">
    <source>
        <dbReference type="Proteomes" id="UP000029095"/>
    </source>
</evidence>
<dbReference type="AlphaFoldDB" id="A0A086MTJ7"/>
<dbReference type="HOGENOM" id="CLU_041406_0_0_11"/>
<dbReference type="EMBL" id="JNFQ01000003">
    <property type="protein sequence ID" value="KFG72215.1"/>
    <property type="molecule type" value="Genomic_DNA"/>
</dbReference>
<comment type="caution">
    <text evidence="1">The sequence shown here is derived from an EMBL/GenBank/DDBJ whole genome shotgun (WGS) entry which is preliminary data.</text>
</comment>
<keyword evidence="2" id="KW-1185">Reference proteome</keyword>
<name>A0A086MTJ7_9ACTN</name>
<dbReference type="STRING" id="1915400.FM21_29035"/>
<proteinExistence type="predicted"/>
<sequence>MTNEEALTAHEYRDLLSAALRESGHADTSRPTAHTLFMPDSHRTALYVDNVVVPGGRGVGKTFWYHTLLDERLRELAASEYRINRLRRLKVHPGHGLDLRSELYPGPPALRGLVEAKEDPYNIWYAVLLTALGQEELRDLLEWRDKAAWVRANPGAAQRTLERADEEAHAAKIVHLLLFDALEHLHPERAHADRLVVGILRLALEMRFGTRNIRLKVFIRPDMFESAQAAFADASKLSGYAAALEWTQTDLYGLMFHCLGNEDEDEPELARRFREVTGGWETAVAGTRHDPPMLLRNDAFVQEALFGKIADPFMGGNYRKGKPYTWLPNHLMDGKGKASPRSFLQALATAADATRSTNPAHDRALHHEAIRAGVQDASKRRVKEVGEDTPWVKLAIEPLVGCQVPIEESMVLKLWKDAGLSNVLAEDAARYVQADRPEHVRTGPRHPDDLPRLVRELIDLGVMTEPRSDGRLDLPDVYRIAFGLGRRGGVPRPKH</sequence>
<accession>A0A086MTJ7</accession>
<protein>
    <submittedName>
        <fullName evidence="1">Uncharacterized protein</fullName>
    </submittedName>
</protein>
<organism evidence="1 2">
    <name type="scientific">Streptomyces mutabilis</name>
    <dbReference type="NCBI Taxonomy" id="67332"/>
    <lineage>
        <taxon>Bacteria</taxon>
        <taxon>Bacillati</taxon>
        <taxon>Actinomycetota</taxon>
        <taxon>Actinomycetes</taxon>
        <taxon>Kitasatosporales</taxon>
        <taxon>Streptomycetaceae</taxon>
        <taxon>Streptomyces</taxon>
    </lineage>
</organism>
<dbReference type="Proteomes" id="UP000029095">
    <property type="component" value="Unassembled WGS sequence"/>
</dbReference>
<gene>
    <name evidence="1" type="ORF">FM21_29035</name>
</gene>
<dbReference type="RefSeq" id="WP_043382148.1">
    <property type="nucleotide sequence ID" value="NZ_KN039947.1"/>
</dbReference>
<reference evidence="1 2" key="1">
    <citation type="submission" date="2014-05" db="EMBL/GenBank/DDBJ databases">
        <title>Complete genome sequence of the Streptomyces mutabilis TRM45540.</title>
        <authorList>
            <person name="Luo X."/>
            <person name="Zhang L."/>
        </authorList>
    </citation>
    <scope>NUCLEOTIDE SEQUENCE [LARGE SCALE GENOMIC DNA]</scope>
    <source>
        <strain evidence="1 2">TRM45540</strain>
    </source>
</reference>
<evidence type="ECO:0000313" key="1">
    <source>
        <dbReference type="EMBL" id="KFG72215.1"/>
    </source>
</evidence>